<dbReference type="SUPFAM" id="SSF49503">
    <property type="entry name" value="Cupredoxins"/>
    <property type="match status" value="1"/>
</dbReference>
<dbReference type="InterPro" id="IPR003245">
    <property type="entry name" value="Phytocyanin_dom"/>
</dbReference>
<evidence type="ECO:0000256" key="5">
    <source>
        <dbReference type="ARBA" id="ARBA00022723"/>
    </source>
</evidence>
<dbReference type="PROSITE" id="PS51485">
    <property type="entry name" value="PHYTOCYANIN"/>
    <property type="match status" value="1"/>
</dbReference>
<dbReference type="InterPro" id="IPR045050">
    <property type="entry name" value="Synaptotagmin_plant"/>
</dbReference>
<dbReference type="PRINTS" id="PR00360">
    <property type="entry name" value="C2DOMAIN"/>
</dbReference>
<dbReference type="EMBL" id="JASCZI010181406">
    <property type="protein sequence ID" value="MED6183085.1"/>
    <property type="molecule type" value="Genomic_DNA"/>
</dbReference>
<evidence type="ECO:0000259" key="16">
    <source>
        <dbReference type="PROSITE" id="PS50004"/>
    </source>
</evidence>
<feature type="transmembrane region" description="Helical" evidence="14">
    <location>
        <begin position="227"/>
        <end position="245"/>
    </location>
</feature>
<protein>
    <submittedName>
        <fullName evidence="19">Uncharacterized protein</fullName>
    </submittedName>
</protein>
<evidence type="ECO:0000256" key="14">
    <source>
        <dbReference type="SAM" id="Phobius"/>
    </source>
</evidence>
<feature type="domain" description="Phytocyanin" evidence="17">
    <location>
        <begin position="29"/>
        <end position="148"/>
    </location>
</feature>
<evidence type="ECO:0000256" key="12">
    <source>
        <dbReference type="SAM" id="Coils"/>
    </source>
</evidence>
<dbReference type="PANTHER" id="PTHR10774">
    <property type="entry name" value="EXTENDED SYNAPTOTAGMIN-RELATED"/>
    <property type="match status" value="1"/>
</dbReference>
<comment type="similarity">
    <text evidence="2">Belongs to the synaptotagmin family.</text>
</comment>
<evidence type="ECO:0000313" key="20">
    <source>
        <dbReference type="Proteomes" id="UP001341840"/>
    </source>
</evidence>
<dbReference type="PROSITE" id="PS50004">
    <property type="entry name" value="C2"/>
    <property type="match status" value="1"/>
</dbReference>
<keyword evidence="10" id="KW-0446">Lipid-binding</keyword>
<keyword evidence="6" id="KW-0677">Repeat</keyword>
<evidence type="ECO:0000256" key="11">
    <source>
        <dbReference type="ARBA" id="ARBA00023136"/>
    </source>
</evidence>
<evidence type="ECO:0000256" key="15">
    <source>
        <dbReference type="SAM" id="SignalP"/>
    </source>
</evidence>
<dbReference type="Pfam" id="PF17047">
    <property type="entry name" value="SMP_LBD"/>
    <property type="match status" value="1"/>
</dbReference>
<comment type="subcellular location">
    <subcellularLocation>
        <location evidence="1">Membrane</location>
        <topology evidence="1">Single-pass membrane protein</topology>
    </subcellularLocation>
</comment>
<keyword evidence="7" id="KW-0106">Calcium</keyword>
<dbReference type="Pfam" id="PF02298">
    <property type="entry name" value="Cu_bind_like"/>
    <property type="match status" value="1"/>
</dbReference>
<feature type="compositionally biased region" description="Polar residues" evidence="13">
    <location>
        <begin position="750"/>
        <end position="764"/>
    </location>
</feature>
<dbReference type="InterPro" id="IPR008972">
    <property type="entry name" value="Cupredoxin"/>
</dbReference>
<gene>
    <name evidence="19" type="ORF">PIB30_034828</name>
</gene>
<keyword evidence="11 14" id="KW-0472">Membrane</keyword>
<dbReference type="CDD" id="cd04216">
    <property type="entry name" value="Phytocyanin"/>
    <property type="match status" value="1"/>
</dbReference>
<evidence type="ECO:0000256" key="10">
    <source>
        <dbReference type="ARBA" id="ARBA00023121"/>
    </source>
</evidence>
<feature type="domain" description="C2" evidence="16">
    <location>
        <begin position="470"/>
        <end position="588"/>
    </location>
</feature>
<evidence type="ECO:0000256" key="7">
    <source>
        <dbReference type="ARBA" id="ARBA00022837"/>
    </source>
</evidence>
<dbReference type="InterPro" id="IPR000008">
    <property type="entry name" value="C2_dom"/>
</dbReference>
<evidence type="ECO:0000259" key="18">
    <source>
        <dbReference type="PROSITE" id="PS51847"/>
    </source>
</evidence>
<evidence type="ECO:0000256" key="13">
    <source>
        <dbReference type="SAM" id="MobiDB-lite"/>
    </source>
</evidence>
<dbReference type="SMART" id="SM00239">
    <property type="entry name" value="C2"/>
    <property type="match status" value="1"/>
</dbReference>
<evidence type="ECO:0000256" key="1">
    <source>
        <dbReference type="ARBA" id="ARBA00004167"/>
    </source>
</evidence>
<keyword evidence="4 14" id="KW-0812">Transmembrane</keyword>
<keyword evidence="15" id="KW-0732">Signal</keyword>
<dbReference type="InterPro" id="IPR035892">
    <property type="entry name" value="C2_domain_sf"/>
</dbReference>
<evidence type="ECO:0000256" key="3">
    <source>
        <dbReference type="ARBA" id="ARBA00022448"/>
    </source>
</evidence>
<feature type="coiled-coil region" evidence="12">
    <location>
        <begin position="613"/>
        <end position="640"/>
    </location>
</feature>
<feature type="signal peptide" evidence="15">
    <location>
        <begin position="1"/>
        <end position="21"/>
    </location>
</feature>
<feature type="region of interest" description="Disordered" evidence="13">
    <location>
        <begin position="151"/>
        <end position="185"/>
    </location>
</feature>
<feature type="compositionally biased region" description="Polar residues" evidence="13">
    <location>
        <begin position="176"/>
        <end position="185"/>
    </location>
</feature>
<evidence type="ECO:0000259" key="17">
    <source>
        <dbReference type="PROSITE" id="PS51485"/>
    </source>
</evidence>
<keyword evidence="9" id="KW-0445">Lipid transport</keyword>
<dbReference type="Proteomes" id="UP001341840">
    <property type="component" value="Unassembled WGS sequence"/>
</dbReference>
<name>A0ABU6WD35_9FABA</name>
<feature type="compositionally biased region" description="Pro residues" evidence="13">
    <location>
        <begin position="156"/>
        <end position="170"/>
    </location>
</feature>
<evidence type="ECO:0000256" key="2">
    <source>
        <dbReference type="ARBA" id="ARBA00006996"/>
    </source>
</evidence>
<dbReference type="SUPFAM" id="SSF49562">
    <property type="entry name" value="C2 domain (Calcium/lipid-binding domain, CaLB)"/>
    <property type="match status" value="1"/>
</dbReference>
<dbReference type="InterPro" id="IPR031468">
    <property type="entry name" value="SMP_LBD"/>
</dbReference>
<dbReference type="Pfam" id="PF00168">
    <property type="entry name" value="C2"/>
    <property type="match status" value="1"/>
</dbReference>
<dbReference type="CDD" id="cd00030">
    <property type="entry name" value="C2"/>
    <property type="match status" value="1"/>
</dbReference>
<feature type="chain" id="PRO_5046237263" evidence="15">
    <location>
        <begin position="22"/>
        <end position="779"/>
    </location>
</feature>
<feature type="compositionally biased region" description="Gly residues" evidence="13">
    <location>
        <begin position="770"/>
        <end position="779"/>
    </location>
</feature>
<feature type="domain" description="SMP-LTD" evidence="18">
    <location>
        <begin position="290"/>
        <end position="472"/>
    </location>
</feature>
<keyword evidence="20" id="KW-1185">Reference proteome</keyword>
<proteinExistence type="inferred from homology"/>
<evidence type="ECO:0000256" key="6">
    <source>
        <dbReference type="ARBA" id="ARBA00022737"/>
    </source>
</evidence>
<feature type="region of interest" description="Disordered" evidence="13">
    <location>
        <begin position="748"/>
        <end position="779"/>
    </location>
</feature>
<evidence type="ECO:0000313" key="19">
    <source>
        <dbReference type="EMBL" id="MED6183085.1"/>
    </source>
</evidence>
<reference evidence="19 20" key="1">
    <citation type="journal article" date="2023" name="Plants (Basel)">
        <title>Bridging the Gap: Combining Genomics and Transcriptomics Approaches to Understand Stylosanthes scabra, an Orphan Legume from the Brazilian Caatinga.</title>
        <authorList>
            <person name="Ferreira-Neto J.R.C."/>
            <person name="da Silva M.D."/>
            <person name="Binneck E."/>
            <person name="de Melo N.F."/>
            <person name="da Silva R.H."/>
            <person name="de Melo A.L.T.M."/>
            <person name="Pandolfi V."/>
            <person name="Bustamante F.O."/>
            <person name="Brasileiro-Vidal A.C."/>
            <person name="Benko-Iseppon A.M."/>
        </authorList>
    </citation>
    <scope>NUCLEOTIDE SEQUENCE [LARGE SCALE GENOMIC DNA]</scope>
    <source>
        <tissue evidence="19">Leaves</tissue>
    </source>
</reference>
<dbReference type="CDD" id="cd21677">
    <property type="entry name" value="SMP_SYT"/>
    <property type="match status" value="1"/>
</dbReference>
<evidence type="ECO:0000256" key="8">
    <source>
        <dbReference type="ARBA" id="ARBA00022989"/>
    </source>
</evidence>
<accession>A0ABU6WD35</accession>
<dbReference type="Gene3D" id="2.60.40.150">
    <property type="entry name" value="C2 domain"/>
    <property type="match status" value="1"/>
</dbReference>
<keyword evidence="8 14" id="KW-1133">Transmembrane helix</keyword>
<dbReference type="PANTHER" id="PTHR10774:SF190">
    <property type="entry name" value="C2 CALCIUM_LIPID-BINDING ENDONUCLEASE_EXONUCLEASE_PHOSPHATASE-RELATED"/>
    <property type="match status" value="1"/>
</dbReference>
<dbReference type="Gene3D" id="2.60.40.420">
    <property type="entry name" value="Cupredoxins - blue copper proteins"/>
    <property type="match status" value="1"/>
</dbReference>
<keyword evidence="12" id="KW-0175">Coiled coil</keyword>
<feature type="transmembrane region" description="Helical" evidence="14">
    <location>
        <begin position="194"/>
        <end position="215"/>
    </location>
</feature>
<dbReference type="PROSITE" id="PS51847">
    <property type="entry name" value="SMP"/>
    <property type="match status" value="1"/>
</dbReference>
<organism evidence="19 20">
    <name type="scientific">Stylosanthes scabra</name>
    <dbReference type="NCBI Taxonomy" id="79078"/>
    <lineage>
        <taxon>Eukaryota</taxon>
        <taxon>Viridiplantae</taxon>
        <taxon>Streptophyta</taxon>
        <taxon>Embryophyta</taxon>
        <taxon>Tracheophyta</taxon>
        <taxon>Spermatophyta</taxon>
        <taxon>Magnoliopsida</taxon>
        <taxon>eudicotyledons</taxon>
        <taxon>Gunneridae</taxon>
        <taxon>Pentapetalae</taxon>
        <taxon>rosids</taxon>
        <taxon>fabids</taxon>
        <taxon>Fabales</taxon>
        <taxon>Fabaceae</taxon>
        <taxon>Papilionoideae</taxon>
        <taxon>50 kb inversion clade</taxon>
        <taxon>dalbergioids sensu lato</taxon>
        <taxon>Dalbergieae</taxon>
        <taxon>Pterocarpus clade</taxon>
        <taxon>Stylosanthes</taxon>
    </lineage>
</organism>
<keyword evidence="3" id="KW-0813">Transport</keyword>
<keyword evidence="5" id="KW-0479">Metal-binding</keyword>
<dbReference type="InterPro" id="IPR039010">
    <property type="entry name" value="Synaptotagmin_SMP"/>
</dbReference>
<evidence type="ECO:0000256" key="4">
    <source>
        <dbReference type="ARBA" id="ARBA00022692"/>
    </source>
</evidence>
<comment type="caution">
    <text evidence="19">The sequence shown here is derived from an EMBL/GenBank/DDBJ whole genome shotgun (WGS) entry which is preliminary data.</text>
</comment>
<evidence type="ECO:0000256" key="9">
    <source>
        <dbReference type="ARBA" id="ARBA00023055"/>
    </source>
</evidence>
<sequence length="779" mass="82721">MAPSIAACITVIFTLISAVHAASSSSGYHNYTVGGASGWLFNSTTSTAATNYTTWASTQTFNLGDFLIFNTNTNQTVVHTYNETAYLSCNADDSDNGTFVYDSGSTTFGEALTISVPLTIVGSNYFFSDEDDGVQCRHGLAFQINVNRGQGLPPSLNQPPPPPYIEPPGPDAADQSPPSTMTISPTGGASALRVHALVAVCGFAAAMLTLLRIGVGVCCLESGKMGLISGIFLGMVLGIALMAGWRRMMRYRSAKRTAKAVDVKLLGSLNRDDVKRLCGDSFPEWITFPVYEQVKWLNKQLSKLWPFVADAAAMVIRESVEPILEQYRPPGISSLKFSKLSLGNVAPKIEGIRVQRLKKGQITMDIDFRWGGDPDIILAVDATIASIPIQLKDLQVFTVIRVIFQLCEDMPCISAVVVALLAEPKPRIDYILKAVGGSLTALPGVSDMIDDTVTSIVTDMLQWPHRIVVPLGGVPVDTSELELKPSGRVTVTVIQANDLKNMEMIGKSDPYVAVHIRPIFKVKTKVVDNNLNPVWNEKFDLIAEDLETQSIIFEVFDEDIGQDKRLGVAKFPLSDLEEETAREYELRLLASLDTKVKDKKDRGTLTVMLYYHHFNKEEQLAALEEEKKAIEEMQKRRDERVVGTTKQTLDRAASVAGTGVGMVGSGVATGAGLVGSGVTAGAGLVGSGVTAGAGLVGSGISAGAGYVGIGGGGVSGQGSNASPSSGSGGGFIGNVGSGLTKAGKFVGRTFTGQSGRKSGSTTPVGNYEETGGGAKPRPV</sequence>